<reference evidence="1 2" key="1">
    <citation type="journal article" date="2012" name="BMC Genomics">
        <title>Comparative genomic analysis of human infective Trypanosoma cruzi lineages with the bat-restricted subspecies T. cruzi marinkellei.</title>
        <authorList>
            <person name="Franzen O."/>
            <person name="Talavera-Lopez C."/>
            <person name="Ochaya S."/>
            <person name="Butler C.E."/>
            <person name="Messenger L.A."/>
            <person name="Lewis M.D."/>
            <person name="Llewellyn M.S."/>
            <person name="Marinkelle C.J."/>
            <person name="Tyler K.M."/>
            <person name="Miles M.A."/>
            <person name="Andersson B."/>
        </authorList>
    </citation>
    <scope>NUCLEOTIDE SEQUENCE [LARGE SCALE GENOMIC DNA]</scope>
    <source>
        <strain evidence="1 2">B7</strain>
    </source>
</reference>
<dbReference type="OrthoDB" id="10388494at2759"/>
<evidence type="ECO:0000313" key="2">
    <source>
        <dbReference type="Proteomes" id="UP000007350"/>
    </source>
</evidence>
<name>K2MVC0_TRYCR</name>
<organism evidence="1 2">
    <name type="scientific">Trypanosoma cruzi marinkellei</name>
    <dbReference type="NCBI Taxonomy" id="85056"/>
    <lineage>
        <taxon>Eukaryota</taxon>
        <taxon>Discoba</taxon>
        <taxon>Euglenozoa</taxon>
        <taxon>Kinetoplastea</taxon>
        <taxon>Metakinetoplastina</taxon>
        <taxon>Trypanosomatida</taxon>
        <taxon>Trypanosomatidae</taxon>
        <taxon>Trypanosoma</taxon>
        <taxon>Schizotrypanum</taxon>
    </lineage>
</organism>
<keyword evidence="2" id="KW-1185">Reference proteome</keyword>
<evidence type="ECO:0008006" key="3">
    <source>
        <dbReference type="Google" id="ProtNLM"/>
    </source>
</evidence>
<dbReference type="Proteomes" id="UP000007350">
    <property type="component" value="Unassembled WGS sequence"/>
</dbReference>
<protein>
    <recommendedName>
        <fullName evidence="3">Trans-sialidase</fullName>
    </recommendedName>
</protein>
<dbReference type="AlphaFoldDB" id="K2MVC0"/>
<accession>K2MVC0</accession>
<gene>
    <name evidence="1" type="ORF">MOQ_006597</name>
</gene>
<evidence type="ECO:0000313" key="1">
    <source>
        <dbReference type="EMBL" id="EKF29609.1"/>
    </source>
</evidence>
<proteinExistence type="predicted"/>
<dbReference type="EMBL" id="AHKC01012872">
    <property type="protein sequence ID" value="EKF29609.1"/>
    <property type="molecule type" value="Genomic_DNA"/>
</dbReference>
<sequence>MRKANEMAREIWAPSVWERRMSLAGQFTKFCRTHEQPTSEESCATFLMAIINVAPPPRLQYARMLHSMSQMNRIPLDIMLLVGAKVSARSETRQAHPSTKEGVDQFIRSRTDWKERVVFRLVWVTAGRCSEIASLTPNNFTLEPGGAITLDWPVAPKTTGAGPHRAPRSVRIRGQDVFDTRKAHEYYDCPRGVSSGSLECRSASHKTGCVAARRSNRGDAQF</sequence>
<comment type="caution">
    <text evidence="1">The sequence shown here is derived from an EMBL/GenBank/DDBJ whole genome shotgun (WGS) entry which is preliminary data.</text>
</comment>